<sequence length="297" mass="35401">MKSNKYWQERQKAYFSNIERDENKLLKKLYKEYSKEAKRLNKEIASYYIKYGKDNIIEYKDLLVELHPEERDLLIEDIDLFFELHSKLEHLKPIRKNMYKVDRLESLNYAITKGQLELGLKEEQLIMDHLSRGFSDTYYKVIKDMNLGVNDSIINDSMARDLVNTKWLNGKNFSDRLWTNKQKLIDYMTTDFKNGVIRGDNYNKLGNILKRRFIKRSKNDIKRLIYTEGTFVQNQAMARPFEDMGYDTYIYDAILDNRTSDTCEGLNGQEFLFKDKQAGVNFPPMHSWCRSSFMVKL</sequence>
<evidence type="ECO:0000256" key="1">
    <source>
        <dbReference type="SAM" id="Coils"/>
    </source>
</evidence>
<accession>A0A845R6X2</accession>
<protein>
    <submittedName>
        <fullName evidence="3">Phage head morphogenesis protein</fullName>
    </submittedName>
</protein>
<dbReference type="InterPro" id="IPR006528">
    <property type="entry name" value="Phage_head_morphogenesis_dom"/>
</dbReference>
<dbReference type="OrthoDB" id="9765386at2"/>
<feature type="domain" description="Phage head morphogenesis" evidence="2">
    <location>
        <begin position="190"/>
        <end position="294"/>
    </location>
</feature>
<dbReference type="AlphaFoldDB" id="A0A845R6X2"/>
<dbReference type="Proteomes" id="UP000467132">
    <property type="component" value="Unassembled WGS sequence"/>
</dbReference>
<evidence type="ECO:0000313" key="4">
    <source>
        <dbReference type="Proteomes" id="UP000467132"/>
    </source>
</evidence>
<keyword evidence="1" id="KW-0175">Coiled coil</keyword>
<organism evidence="3 4">
    <name type="scientific">Senegalia massiliensis</name>
    <dbReference type="NCBI Taxonomy" id="1720316"/>
    <lineage>
        <taxon>Bacteria</taxon>
        <taxon>Bacillati</taxon>
        <taxon>Bacillota</taxon>
        <taxon>Clostridia</taxon>
        <taxon>Eubacteriales</taxon>
        <taxon>Clostridiaceae</taxon>
        <taxon>Senegalia</taxon>
    </lineage>
</organism>
<reference evidence="3 4" key="1">
    <citation type="submission" date="2018-08" db="EMBL/GenBank/DDBJ databases">
        <title>Murine metabolic-syndrome-specific gut microbial biobank.</title>
        <authorList>
            <person name="Liu C."/>
        </authorList>
    </citation>
    <scope>NUCLEOTIDE SEQUENCE [LARGE SCALE GENOMIC DNA]</scope>
    <source>
        <strain evidence="3 4">583</strain>
    </source>
</reference>
<proteinExistence type="predicted"/>
<evidence type="ECO:0000259" key="2">
    <source>
        <dbReference type="Pfam" id="PF04233"/>
    </source>
</evidence>
<dbReference type="Pfam" id="PF04233">
    <property type="entry name" value="Phage_Mu_F"/>
    <property type="match status" value="1"/>
</dbReference>
<keyword evidence="4" id="KW-1185">Reference proteome</keyword>
<evidence type="ECO:0000313" key="3">
    <source>
        <dbReference type="EMBL" id="NBI08233.1"/>
    </source>
</evidence>
<dbReference type="RefSeq" id="WP_160198693.1">
    <property type="nucleotide sequence ID" value="NZ_QXXA01000025.1"/>
</dbReference>
<gene>
    <name evidence="3" type="ORF">D3Z33_15340</name>
</gene>
<dbReference type="NCBIfam" id="TIGR01641">
    <property type="entry name" value="phageSPP1_gp7"/>
    <property type="match status" value="1"/>
</dbReference>
<name>A0A845R6X2_9CLOT</name>
<comment type="caution">
    <text evidence="3">The sequence shown here is derived from an EMBL/GenBank/DDBJ whole genome shotgun (WGS) entry which is preliminary data.</text>
</comment>
<feature type="coiled-coil region" evidence="1">
    <location>
        <begin position="23"/>
        <end position="50"/>
    </location>
</feature>
<dbReference type="EMBL" id="QXXA01000025">
    <property type="protein sequence ID" value="NBI08233.1"/>
    <property type="molecule type" value="Genomic_DNA"/>
</dbReference>